<organism evidence="2 3">
    <name type="scientific">Mesorhizobium opportunistum (strain LMG 24607 / HAMBI 3007 / WSM2075)</name>
    <dbReference type="NCBI Taxonomy" id="536019"/>
    <lineage>
        <taxon>Bacteria</taxon>
        <taxon>Pseudomonadati</taxon>
        <taxon>Pseudomonadota</taxon>
        <taxon>Alphaproteobacteria</taxon>
        <taxon>Hyphomicrobiales</taxon>
        <taxon>Phyllobacteriaceae</taxon>
        <taxon>Mesorhizobium</taxon>
    </lineage>
</organism>
<dbReference type="NCBIfam" id="TIGR01539">
    <property type="entry name" value="portal_lambda"/>
    <property type="match status" value="1"/>
</dbReference>
<dbReference type="STRING" id="536019.Mesop_3745"/>
<feature type="compositionally biased region" description="Basic and acidic residues" evidence="1">
    <location>
        <begin position="465"/>
        <end position="479"/>
    </location>
</feature>
<protein>
    <submittedName>
        <fullName evidence="2">Phage portal protein, lambda family</fullName>
    </submittedName>
</protein>
<gene>
    <name evidence="2" type="ordered locus">Mesop_3745</name>
</gene>
<proteinExistence type="predicted"/>
<feature type="region of interest" description="Disordered" evidence="1">
    <location>
        <begin position="461"/>
        <end position="514"/>
    </location>
</feature>
<dbReference type="GO" id="GO:0005198">
    <property type="term" value="F:structural molecule activity"/>
    <property type="evidence" value="ECO:0007669"/>
    <property type="project" value="InterPro"/>
</dbReference>
<dbReference type="RefSeq" id="WP_013894870.1">
    <property type="nucleotide sequence ID" value="NC_015675.1"/>
</dbReference>
<dbReference type="InterPro" id="IPR006429">
    <property type="entry name" value="Phage_lambda_portal"/>
</dbReference>
<dbReference type="eggNOG" id="COG5511">
    <property type="taxonomic scope" value="Bacteria"/>
</dbReference>
<name>F7XZX2_MESOW</name>
<dbReference type="AlphaFoldDB" id="F7XZX2"/>
<evidence type="ECO:0000313" key="2">
    <source>
        <dbReference type="EMBL" id="AEH88186.1"/>
    </source>
</evidence>
<evidence type="ECO:0000256" key="1">
    <source>
        <dbReference type="SAM" id="MobiDB-lite"/>
    </source>
</evidence>
<dbReference type="Proteomes" id="UP000001623">
    <property type="component" value="Chromosome"/>
</dbReference>
<feature type="compositionally biased region" description="Pro residues" evidence="1">
    <location>
        <begin position="499"/>
        <end position="514"/>
    </location>
</feature>
<dbReference type="EMBL" id="CP002279">
    <property type="protein sequence ID" value="AEH88186.1"/>
    <property type="molecule type" value="Genomic_DNA"/>
</dbReference>
<dbReference type="HOGENOM" id="CLU_027870_3_1_5"/>
<dbReference type="Pfam" id="PF05136">
    <property type="entry name" value="Phage_portal_2"/>
    <property type="match status" value="1"/>
</dbReference>
<dbReference type="KEGG" id="mop:Mesop_3745"/>
<evidence type="ECO:0000313" key="3">
    <source>
        <dbReference type="Proteomes" id="UP000001623"/>
    </source>
</evidence>
<accession>F7XZX2</accession>
<sequence>MNAVQKPRYRIAVGAEGLVGTPRLMKPQQMQAFDAGQSGRRMKALPTAVQDINMLMRSYGRTVVARSRYLARNNPQISSAKRSYIAALIGDGIKPSSLITDPALRDLIMQAWLEWTDESDADGLTDFYGQQSIIGGEMFDAGECFVRFRPRLPEDGLSVPLQLQLLPSEMLNHADNLNLPNGLIVRNGVVFSPINKRLGYRFYRERPGDINFTGEITTVPASEVMHVFRQLEAGQVRGIPHTLSAILRAAKLDNYDDNESERKAFASAFNAFITKPLPEDADPVLATGETEAAAAGVDQGLAFEPGSVVTLADGEEITISEPADVGGNYEAYQYRANLQVSAGAGVPYADMTGDLRQASYGSQRAGMLKFRREIGATQNHSLIFQLCRRVWQRWLGDAVLVGAVPIAPSAYVGSEPSFQKAKYIPPKWDWIDPLKDLQAEKLAVDAGFKSRSDVVEAMGVDPEENDKRIAADRQREQKLIRMPSAFAPASPQKPNNADTPPPPDQPPGAPQNGA</sequence>
<reference evidence="2 3" key="1">
    <citation type="submission" date="2010-10" db="EMBL/GenBank/DDBJ databases">
        <title>Complete sequence of Mesorhizobium opportunistum WSM2075.</title>
        <authorList>
            <consortium name="US DOE Joint Genome Institute"/>
            <person name="Lucas S."/>
            <person name="Copeland A."/>
            <person name="Lapidus A."/>
            <person name="Cheng J.-F."/>
            <person name="Bruce D."/>
            <person name="Goodwin L."/>
            <person name="Pitluck S."/>
            <person name="Chertkov O."/>
            <person name="Misra M."/>
            <person name="Detter J.C."/>
            <person name="Han C."/>
            <person name="Tapia R."/>
            <person name="Land M."/>
            <person name="Hauser L."/>
            <person name="Kyrpides N."/>
            <person name="Ovchinnikova G."/>
            <person name="Mavrommatis K.M."/>
            <person name="Tiwari R.P."/>
            <person name="Howieson J.G."/>
            <person name="O'Hara G.W."/>
            <person name="Nandasena K.G."/>
            <person name="Woyke T."/>
        </authorList>
    </citation>
    <scope>NUCLEOTIDE SEQUENCE [LARGE SCALE GENOMIC DNA]</scope>
    <source>
        <strain evidence="3">LMG 24607 / HAMBI 3007 / WSM2075</strain>
    </source>
</reference>
<dbReference type="GO" id="GO:0019068">
    <property type="term" value="P:virion assembly"/>
    <property type="evidence" value="ECO:0007669"/>
    <property type="project" value="InterPro"/>
</dbReference>